<organism evidence="1 2">
    <name type="scientific">Didymella heteroderae</name>
    <dbReference type="NCBI Taxonomy" id="1769908"/>
    <lineage>
        <taxon>Eukaryota</taxon>
        <taxon>Fungi</taxon>
        <taxon>Dikarya</taxon>
        <taxon>Ascomycota</taxon>
        <taxon>Pezizomycotina</taxon>
        <taxon>Dothideomycetes</taxon>
        <taxon>Pleosporomycetidae</taxon>
        <taxon>Pleosporales</taxon>
        <taxon>Pleosporineae</taxon>
        <taxon>Didymellaceae</taxon>
        <taxon>Didymella</taxon>
    </lineage>
</organism>
<gene>
    <name evidence="1" type="ORF">E8E12_008478</name>
</gene>
<name>A0A9P4WRE5_9PLEO</name>
<comment type="caution">
    <text evidence="1">The sequence shown here is derived from an EMBL/GenBank/DDBJ whole genome shotgun (WGS) entry which is preliminary data.</text>
</comment>
<evidence type="ECO:0000313" key="1">
    <source>
        <dbReference type="EMBL" id="KAF3039400.1"/>
    </source>
</evidence>
<sequence length="69" mass="7670">MAQPFKGVAIKSKKLHPPVITYLWHAHTLISIQVDLNTPTIWPMDLILVRGTANCPRRIGAIQPMIEAG</sequence>
<dbReference type="AlphaFoldDB" id="A0A9P4WRE5"/>
<proteinExistence type="predicted"/>
<evidence type="ECO:0000313" key="2">
    <source>
        <dbReference type="Proteomes" id="UP000758155"/>
    </source>
</evidence>
<dbReference type="Proteomes" id="UP000758155">
    <property type="component" value="Unassembled WGS sequence"/>
</dbReference>
<reference evidence="1" key="1">
    <citation type="submission" date="2019-04" db="EMBL/GenBank/DDBJ databases">
        <title>Sequencing of skin fungus with MAO and IRED activity.</title>
        <authorList>
            <person name="Marsaioli A.J."/>
            <person name="Bonatto J.M.C."/>
            <person name="Reis Junior O."/>
        </authorList>
    </citation>
    <scope>NUCLEOTIDE SEQUENCE</scope>
    <source>
        <strain evidence="1">28M1</strain>
    </source>
</reference>
<dbReference type="EMBL" id="SWKV01000031">
    <property type="protein sequence ID" value="KAF3039400.1"/>
    <property type="molecule type" value="Genomic_DNA"/>
</dbReference>
<protein>
    <submittedName>
        <fullName evidence="1">Uncharacterized protein</fullName>
    </submittedName>
</protein>
<accession>A0A9P4WRE5</accession>
<keyword evidence="2" id="KW-1185">Reference proteome</keyword>